<keyword evidence="1" id="KW-0472">Membrane</keyword>
<feature type="transmembrane region" description="Helical" evidence="1">
    <location>
        <begin position="21"/>
        <end position="45"/>
    </location>
</feature>
<proteinExistence type="predicted"/>
<evidence type="ECO:0000313" key="2">
    <source>
        <dbReference type="EMBL" id="SVB05687.1"/>
    </source>
</evidence>
<reference evidence="2" key="1">
    <citation type="submission" date="2018-05" db="EMBL/GenBank/DDBJ databases">
        <authorList>
            <person name="Lanie J.A."/>
            <person name="Ng W.-L."/>
            <person name="Kazmierczak K.M."/>
            <person name="Andrzejewski T.M."/>
            <person name="Davidsen T.M."/>
            <person name="Wayne K.J."/>
            <person name="Tettelin H."/>
            <person name="Glass J.I."/>
            <person name="Rusch D."/>
            <person name="Podicherti R."/>
            <person name="Tsui H.-C.T."/>
            <person name="Winkler M.E."/>
        </authorList>
    </citation>
    <scope>NUCLEOTIDE SEQUENCE</scope>
</reference>
<protein>
    <submittedName>
        <fullName evidence="2">Uncharacterized protein</fullName>
    </submittedName>
</protein>
<dbReference type="EMBL" id="UINC01027075">
    <property type="protein sequence ID" value="SVB05687.1"/>
    <property type="molecule type" value="Genomic_DNA"/>
</dbReference>
<evidence type="ECO:0000256" key="1">
    <source>
        <dbReference type="SAM" id="Phobius"/>
    </source>
</evidence>
<keyword evidence="1" id="KW-1133">Transmembrane helix</keyword>
<sequence>MRRQNKSAPSQAENRLTAKRRLIRSAAVSFQGTQFFGFFSGWYWFTSPRRLRVLG</sequence>
<name>A0A382AXJ3_9ZZZZ</name>
<organism evidence="2">
    <name type="scientific">marine metagenome</name>
    <dbReference type="NCBI Taxonomy" id="408172"/>
    <lineage>
        <taxon>unclassified sequences</taxon>
        <taxon>metagenomes</taxon>
        <taxon>ecological metagenomes</taxon>
    </lineage>
</organism>
<accession>A0A382AXJ3</accession>
<keyword evidence="1" id="KW-0812">Transmembrane</keyword>
<dbReference type="AlphaFoldDB" id="A0A382AXJ3"/>
<gene>
    <name evidence="2" type="ORF">METZ01_LOCUS158541</name>
</gene>
<feature type="non-terminal residue" evidence="2">
    <location>
        <position position="55"/>
    </location>
</feature>